<reference evidence="2" key="1">
    <citation type="submission" date="2018-09" db="EMBL/GenBank/DDBJ databases">
        <title>Paracoccus onubensis nov. sp. a moderate halophilic bacterium isolated from Gruta de las Maravillas (Aracena, Spain).</title>
        <authorList>
            <person name="Jurado V."/>
            <person name="Gutierrez-Patricio S."/>
            <person name="Gonzalez-Pimentel J.L."/>
            <person name="Miller A.Z."/>
            <person name="Laiz L."/>
            <person name="Saiz-Jimenez C."/>
        </authorList>
    </citation>
    <scope>NUCLEOTIDE SEQUENCE [LARGE SCALE GENOMIC DNA]</scope>
    <source>
        <strain evidence="2">DSM 26381</strain>
    </source>
</reference>
<evidence type="ECO:0000313" key="1">
    <source>
        <dbReference type="EMBL" id="RJL15297.1"/>
    </source>
</evidence>
<comment type="caution">
    <text evidence="1">The sequence shown here is derived from an EMBL/GenBank/DDBJ whole genome shotgun (WGS) entry which is preliminary data.</text>
</comment>
<accession>A0A419A6Z9</accession>
<evidence type="ECO:0000313" key="2">
    <source>
        <dbReference type="Proteomes" id="UP000283587"/>
    </source>
</evidence>
<dbReference type="Proteomes" id="UP000283587">
    <property type="component" value="Unassembled WGS sequence"/>
</dbReference>
<dbReference type="EMBL" id="QZEW01000039">
    <property type="protein sequence ID" value="RJL15297.1"/>
    <property type="molecule type" value="Genomic_DNA"/>
</dbReference>
<dbReference type="AlphaFoldDB" id="A0A419A6Z9"/>
<keyword evidence="2" id="KW-1185">Reference proteome</keyword>
<dbReference type="OrthoDB" id="72471at2"/>
<evidence type="ECO:0008006" key="3">
    <source>
        <dbReference type="Google" id="ProtNLM"/>
    </source>
</evidence>
<gene>
    <name evidence="1" type="ORF">D3P05_10825</name>
</gene>
<sequence length="229" mass="26625">MADRPILFSGPMVRAILDGRKSQTRRILNIRGHKSFSEFGPSDTPGYDWHFRDAHMRWHDLRDSRLRELLPYAPGDRLWVRETWTARMEHGWTIADARSRMYREEILYKADGHDSIDGWWPSIHMPREFSRLTLIVTDVRVQRLQDISEADALAEGVERDSDGWRDYQMPTTQCCGNARDSFRTLWDSLNAGRGYGWDRNPWVAAVSFQAHRCNIDKMDRAAGQEGGGE</sequence>
<proteinExistence type="predicted"/>
<name>A0A419A6Z9_9RHOB</name>
<organism evidence="1 2">
    <name type="scientific">Paracoccus siganidrum</name>
    <dbReference type="NCBI Taxonomy" id="1276757"/>
    <lineage>
        <taxon>Bacteria</taxon>
        <taxon>Pseudomonadati</taxon>
        <taxon>Pseudomonadota</taxon>
        <taxon>Alphaproteobacteria</taxon>
        <taxon>Rhodobacterales</taxon>
        <taxon>Paracoccaceae</taxon>
        <taxon>Paracoccus</taxon>
    </lineage>
</organism>
<protein>
    <recommendedName>
        <fullName evidence="3">ASCH domain-containing protein</fullName>
    </recommendedName>
</protein>